<dbReference type="InterPro" id="IPR013103">
    <property type="entry name" value="RVT_2"/>
</dbReference>
<name>A0A8R7U001_TRIUA</name>
<reference evidence="2" key="3">
    <citation type="submission" date="2022-06" db="UniProtKB">
        <authorList>
            <consortium name="EnsemblPlants"/>
        </authorList>
    </citation>
    <scope>IDENTIFICATION</scope>
</reference>
<reference evidence="2" key="2">
    <citation type="submission" date="2018-03" db="EMBL/GenBank/DDBJ databases">
        <title>The Triticum urartu genome reveals the dynamic nature of wheat genome evolution.</title>
        <authorList>
            <person name="Ling H."/>
            <person name="Ma B."/>
            <person name="Shi X."/>
            <person name="Liu H."/>
            <person name="Dong L."/>
            <person name="Sun H."/>
            <person name="Cao Y."/>
            <person name="Gao Q."/>
            <person name="Zheng S."/>
            <person name="Li Y."/>
            <person name="Yu Y."/>
            <person name="Du H."/>
            <person name="Qi M."/>
            <person name="Li Y."/>
            <person name="Yu H."/>
            <person name="Cui Y."/>
            <person name="Wang N."/>
            <person name="Chen C."/>
            <person name="Wu H."/>
            <person name="Zhao Y."/>
            <person name="Zhang J."/>
            <person name="Li Y."/>
            <person name="Zhou W."/>
            <person name="Zhang B."/>
            <person name="Hu W."/>
            <person name="Eijk M."/>
            <person name="Tang J."/>
            <person name="Witsenboer H."/>
            <person name="Zhao S."/>
            <person name="Li Z."/>
            <person name="Zhang A."/>
            <person name="Wang D."/>
            <person name="Liang C."/>
        </authorList>
    </citation>
    <scope>NUCLEOTIDE SEQUENCE [LARGE SCALE GENOMIC DNA]</scope>
    <source>
        <strain evidence="2">cv. G1812</strain>
    </source>
</reference>
<evidence type="ECO:0000313" key="2">
    <source>
        <dbReference type="EnsemblPlants" id="TuG1812G0300004857.01.T01.cds269836"/>
    </source>
</evidence>
<evidence type="ECO:0000313" key="3">
    <source>
        <dbReference type="Proteomes" id="UP000015106"/>
    </source>
</evidence>
<dbReference type="AlphaFoldDB" id="A0A8R7U001"/>
<reference evidence="3" key="1">
    <citation type="journal article" date="2013" name="Nature">
        <title>Draft genome of the wheat A-genome progenitor Triticum urartu.</title>
        <authorList>
            <person name="Ling H.Q."/>
            <person name="Zhao S."/>
            <person name="Liu D."/>
            <person name="Wang J."/>
            <person name="Sun H."/>
            <person name="Zhang C."/>
            <person name="Fan H."/>
            <person name="Li D."/>
            <person name="Dong L."/>
            <person name="Tao Y."/>
            <person name="Gao C."/>
            <person name="Wu H."/>
            <person name="Li Y."/>
            <person name="Cui Y."/>
            <person name="Guo X."/>
            <person name="Zheng S."/>
            <person name="Wang B."/>
            <person name="Yu K."/>
            <person name="Liang Q."/>
            <person name="Yang W."/>
            <person name="Lou X."/>
            <person name="Chen J."/>
            <person name="Feng M."/>
            <person name="Jian J."/>
            <person name="Zhang X."/>
            <person name="Luo G."/>
            <person name="Jiang Y."/>
            <person name="Liu J."/>
            <person name="Wang Z."/>
            <person name="Sha Y."/>
            <person name="Zhang B."/>
            <person name="Wu H."/>
            <person name="Tang D."/>
            <person name="Shen Q."/>
            <person name="Xue P."/>
            <person name="Zou S."/>
            <person name="Wang X."/>
            <person name="Liu X."/>
            <person name="Wang F."/>
            <person name="Yang Y."/>
            <person name="An X."/>
            <person name="Dong Z."/>
            <person name="Zhang K."/>
            <person name="Zhang X."/>
            <person name="Luo M.C."/>
            <person name="Dvorak J."/>
            <person name="Tong Y."/>
            <person name="Wang J."/>
            <person name="Yang H."/>
            <person name="Li Z."/>
            <person name="Wang D."/>
            <person name="Zhang A."/>
            <person name="Wang J."/>
        </authorList>
    </citation>
    <scope>NUCLEOTIDE SEQUENCE</scope>
    <source>
        <strain evidence="3">cv. G1812</strain>
    </source>
</reference>
<dbReference type="EnsemblPlants" id="TuG1812G0300004857.01.T01">
    <property type="protein sequence ID" value="TuG1812G0300004857.01.T01.cds269836"/>
    <property type="gene ID" value="TuG1812G0300004857.01"/>
</dbReference>
<dbReference type="Gramene" id="TuG1812G0300004857.01.T01">
    <property type="protein sequence ID" value="TuG1812G0300004857.01.T01.cds269836"/>
    <property type="gene ID" value="TuG1812G0300004857.01"/>
</dbReference>
<evidence type="ECO:0000259" key="1">
    <source>
        <dbReference type="Pfam" id="PF07727"/>
    </source>
</evidence>
<dbReference type="Pfam" id="PF07727">
    <property type="entry name" value="RVT_2"/>
    <property type="match status" value="1"/>
</dbReference>
<dbReference type="SUPFAM" id="SSF56672">
    <property type="entry name" value="DNA/RNA polymerases"/>
    <property type="match status" value="1"/>
</dbReference>
<protein>
    <recommendedName>
        <fullName evidence="1">Reverse transcriptase Ty1/copia-type domain-containing protein</fullName>
    </recommendedName>
</protein>
<organism evidence="2 3">
    <name type="scientific">Triticum urartu</name>
    <name type="common">Red wild einkorn</name>
    <name type="synonym">Crithodium urartu</name>
    <dbReference type="NCBI Taxonomy" id="4572"/>
    <lineage>
        <taxon>Eukaryota</taxon>
        <taxon>Viridiplantae</taxon>
        <taxon>Streptophyta</taxon>
        <taxon>Embryophyta</taxon>
        <taxon>Tracheophyta</taxon>
        <taxon>Spermatophyta</taxon>
        <taxon>Magnoliopsida</taxon>
        <taxon>Liliopsida</taxon>
        <taxon>Poales</taxon>
        <taxon>Poaceae</taxon>
        <taxon>BOP clade</taxon>
        <taxon>Pooideae</taxon>
        <taxon>Triticodae</taxon>
        <taxon>Triticeae</taxon>
        <taxon>Triticinae</taxon>
        <taxon>Triticum</taxon>
    </lineage>
</organism>
<keyword evidence="3" id="KW-1185">Reference proteome</keyword>
<dbReference type="InterPro" id="IPR043502">
    <property type="entry name" value="DNA/RNA_pol_sf"/>
</dbReference>
<dbReference type="Proteomes" id="UP000015106">
    <property type="component" value="Chromosome 3"/>
</dbReference>
<proteinExistence type="predicted"/>
<sequence>MESVRLLIALAAHNCWKLHHMDVKSAFLNGELEEEVYVKQPPGYVKQGAEHKVLKLHKALYGLKQAPRAWNIKLDQTLVSLGFERTLFEHAIY</sequence>
<feature type="domain" description="Reverse transcriptase Ty1/copia-type" evidence="1">
    <location>
        <begin position="2"/>
        <end position="93"/>
    </location>
</feature>
<accession>A0A8R7U001</accession>